<dbReference type="AlphaFoldDB" id="A0A1G7US30"/>
<protein>
    <submittedName>
        <fullName evidence="2">Transposase IS66 family protein</fullName>
    </submittedName>
</protein>
<evidence type="ECO:0000259" key="1">
    <source>
        <dbReference type="Pfam" id="PF03050"/>
    </source>
</evidence>
<dbReference type="EMBL" id="FNBG01000049">
    <property type="protein sequence ID" value="SDG49909.1"/>
    <property type="molecule type" value="Genomic_DNA"/>
</dbReference>
<dbReference type="PANTHER" id="PTHR33678:SF1">
    <property type="entry name" value="BLL1576 PROTEIN"/>
    <property type="match status" value="1"/>
</dbReference>
<dbReference type="RefSeq" id="WP_175471525.1">
    <property type="nucleotide sequence ID" value="NZ_FNBG01000049.1"/>
</dbReference>
<dbReference type="Proteomes" id="UP000198972">
    <property type="component" value="Unassembled WGS sequence"/>
</dbReference>
<keyword evidence="3" id="KW-1185">Reference proteome</keyword>
<dbReference type="InterPro" id="IPR004291">
    <property type="entry name" value="Transposase_IS66_central"/>
</dbReference>
<organism evidence="2 3">
    <name type="scientific">Fontibacillus panacisegetis</name>
    <dbReference type="NCBI Taxonomy" id="670482"/>
    <lineage>
        <taxon>Bacteria</taxon>
        <taxon>Bacillati</taxon>
        <taxon>Bacillota</taxon>
        <taxon>Bacilli</taxon>
        <taxon>Bacillales</taxon>
        <taxon>Paenibacillaceae</taxon>
        <taxon>Fontibacillus</taxon>
    </lineage>
</organism>
<gene>
    <name evidence="2" type="ORF">SAMN04488542_14925</name>
</gene>
<sequence>LIREVEQHYDEILMCGETEWKQGFIPKEKGTRGRHAKGKAGNLAQRFQQYKTAILAFLRDAQIPFDNNQAERDIRMVKVKTKISGAFRTTTGAEQFARIRSIVSTLLKQNLSVLKSLTFAIQGRLQF</sequence>
<name>A0A1G7US30_9BACL</name>
<dbReference type="Pfam" id="PF03050">
    <property type="entry name" value="DDE_Tnp_IS66"/>
    <property type="match status" value="1"/>
</dbReference>
<dbReference type="PANTHER" id="PTHR33678">
    <property type="entry name" value="BLL1576 PROTEIN"/>
    <property type="match status" value="1"/>
</dbReference>
<feature type="non-terminal residue" evidence="2">
    <location>
        <position position="1"/>
    </location>
</feature>
<accession>A0A1G7US30</accession>
<reference evidence="2 3" key="1">
    <citation type="submission" date="2016-10" db="EMBL/GenBank/DDBJ databases">
        <authorList>
            <person name="de Groot N.N."/>
        </authorList>
    </citation>
    <scope>NUCLEOTIDE SEQUENCE [LARGE SCALE GENOMIC DNA]</scope>
    <source>
        <strain evidence="2 3">DSM 28129</strain>
    </source>
</reference>
<proteinExistence type="predicted"/>
<dbReference type="InterPro" id="IPR052344">
    <property type="entry name" value="Transposase-related"/>
</dbReference>
<feature type="domain" description="Transposase IS66 central" evidence="1">
    <location>
        <begin position="6"/>
        <end position="94"/>
    </location>
</feature>
<evidence type="ECO:0000313" key="2">
    <source>
        <dbReference type="EMBL" id="SDG49909.1"/>
    </source>
</evidence>
<evidence type="ECO:0000313" key="3">
    <source>
        <dbReference type="Proteomes" id="UP000198972"/>
    </source>
</evidence>